<evidence type="ECO:0000256" key="6">
    <source>
        <dbReference type="PROSITE-ProRule" id="PRU00192"/>
    </source>
</evidence>
<dbReference type="Gene3D" id="2.30.30.40">
    <property type="entry name" value="SH3 Domains"/>
    <property type="match status" value="2"/>
</dbReference>
<name>A0A914WDS7_9BILA</name>
<dbReference type="SUPFAM" id="SSF50044">
    <property type="entry name" value="SH3-domain"/>
    <property type="match status" value="2"/>
</dbReference>
<accession>A0A914WDS7</accession>
<dbReference type="PANTHER" id="PTHR48016">
    <property type="entry name" value="MAP KINASE KINASE KINASE SSK2-RELATED-RELATED"/>
    <property type="match status" value="1"/>
</dbReference>
<evidence type="ECO:0000256" key="4">
    <source>
        <dbReference type="ARBA" id="ARBA00022777"/>
    </source>
</evidence>
<dbReference type="PROSITE" id="PS50002">
    <property type="entry name" value="SH3"/>
    <property type="match status" value="2"/>
</dbReference>
<protein>
    <submittedName>
        <fullName evidence="12">Mitogen-activated protein kinase kinase kinase</fullName>
    </submittedName>
</protein>
<dbReference type="Proteomes" id="UP000887566">
    <property type="component" value="Unplaced"/>
</dbReference>
<evidence type="ECO:0000256" key="2">
    <source>
        <dbReference type="ARBA" id="ARBA00022679"/>
    </source>
</evidence>
<feature type="compositionally biased region" description="Low complexity" evidence="8">
    <location>
        <begin position="347"/>
        <end position="362"/>
    </location>
</feature>
<feature type="domain" description="Protein kinase" evidence="10">
    <location>
        <begin position="534"/>
        <end position="797"/>
    </location>
</feature>
<dbReference type="AlphaFoldDB" id="A0A914WDS7"/>
<dbReference type="InterPro" id="IPR001452">
    <property type="entry name" value="SH3_domain"/>
</dbReference>
<evidence type="ECO:0000313" key="11">
    <source>
        <dbReference type="Proteomes" id="UP000887566"/>
    </source>
</evidence>
<feature type="binding site" evidence="7">
    <location>
        <position position="563"/>
    </location>
    <ligand>
        <name>ATP</name>
        <dbReference type="ChEBI" id="CHEBI:30616"/>
    </ligand>
</feature>
<keyword evidence="2" id="KW-0808">Transferase</keyword>
<keyword evidence="11" id="KW-1185">Reference proteome</keyword>
<evidence type="ECO:0000256" key="3">
    <source>
        <dbReference type="ARBA" id="ARBA00022741"/>
    </source>
</evidence>
<proteinExistence type="predicted"/>
<dbReference type="InterPro" id="IPR036028">
    <property type="entry name" value="SH3-like_dom_sf"/>
</dbReference>
<dbReference type="Gene3D" id="3.30.200.20">
    <property type="entry name" value="Phosphorylase Kinase, domain 1"/>
    <property type="match status" value="1"/>
</dbReference>
<dbReference type="Pfam" id="PF00018">
    <property type="entry name" value="SH3_1"/>
    <property type="match status" value="2"/>
</dbReference>
<dbReference type="WBParaSite" id="PSAMB.scaffold3737size17074.g22522.t2">
    <property type="protein sequence ID" value="PSAMB.scaffold3737size17074.g22522.t2"/>
    <property type="gene ID" value="PSAMB.scaffold3737size17074.g22522"/>
</dbReference>
<evidence type="ECO:0000313" key="12">
    <source>
        <dbReference type="WBParaSite" id="PSAMB.scaffold3737size17074.g22522.t2"/>
    </source>
</evidence>
<dbReference type="SUPFAM" id="SSF56112">
    <property type="entry name" value="Protein kinase-like (PK-like)"/>
    <property type="match status" value="2"/>
</dbReference>
<evidence type="ECO:0000256" key="1">
    <source>
        <dbReference type="ARBA" id="ARBA00022443"/>
    </source>
</evidence>
<organism evidence="11 12">
    <name type="scientific">Plectus sambesii</name>
    <dbReference type="NCBI Taxonomy" id="2011161"/>
    <lineage>
        <taxon>Eukaryota</taxon>
        <taxon>Metazoa</taxon>
        <taxon>Ecdysozoa</taxon>
        <taxon>Nematoda</taxon>
        <taxon>Chromadorea</taxon>
        <taxon>Plectida</taxon>
        <taxon>Plectina</taxon>
        <taxon>Plectoidea</taxon>
        <taxon>Plectidae</taxon>
        <taxon>Plectus</taxon>
    </lineage>
</organism>
<feature type="domain" description="Protein kinase" evidence="10">
    <location>
        <begin position="39"/>
        <end position="289"/>
    </location>
</feature>
<dbReference type="InterPro" id="IPR017441">
    <property type="entry name" value="Protein_kinase_ATP_BS"/>
</dbReference>
<dbReference type="Gene3D" id="1.10.510.10">
    <property type="entry name" value="Transferase(Phosphotransferase) domain 1"/>
    <property type="match status" value="2"/>
</dbReference>
<feature type="domain" description="SH3" evidence="9">
    <location>
        <begin position="262"/>
        <end position="321"/>
    </location>
</feature>
<keyword evidence="1 6" id="KW-0728">SH3 domain</keyword>
<dbReference type="PROSITE" id="PS00107">
    <property type="entry name" value="PROTEIN_KINASE_ATP"/>
    <property type="match status" value="2"/>
</dbReference>
<feature type="region of interest" description="Disordered" evidence="8">
    <location>
        <begin position="332"/>
        <end position="362"/>
    </location>
</feature>
<dbReference type="GO" id="GO:0005524">
    <property type="term" value="F:ATP binding"/>
    <property type="evidence" value="ECO:0007669"/>
    <property type="project" value="UniProtKB-UniRule"/>
</dbReference>
<evidence type="ECO:0000259" key="9">
    <source>
        <dbReference type="PROSITE" id="PS50002"/>
    </source>
</evidence>
<sequence length="809" mass="90770">MGAPEAVHKENTYYSKLELPDYNAKPIPPKNLQWIPTNYVKKERLGQGAFGVVHKCFDTDAHRFFVAKETILHTEDMIKTAENEIDRLKDMNHPRIIGYYGFKKEESTIVIFMEYMAAGSLLQIIKDFGPIKEPASIKYIEQILDGLAYIHKIGIIHCDLKCDNILNDGQGNVKLGDFGIAMQKRINTANHSYFSQEVKGGGTCHWLAPEVMNGEGCSRRSDIWSLGCTIVEMLTGKPPYSKMAPNMFNGAIFLAGPTQSMKEEVYVIAKFDYTAKEENELSIKKNERFKLIDGSNNRWQVTNEHNQSGYVLSNFLRKESLLDKAKGALKGVRKHDVGHTKPKLPDSNAQPSSSKNSPNSSPFSSTVVHPVVIALFDFEASIANELSFQKDERLEIIDRPLDDPYWWKARNAKGCVGLIPITYIKAPESPALSESFSSGIASGFNSHTDSFASQPSSEATDLIIEQSTALLNLGDTKGEILARESESKDYGDASRAFPLRKKYPTSVLNSHTLSTNKPPAQTQREIKKWTPTNYVKKEKLGQGAFGVVYKCFDTDAQKFFVAKETILPTTDVINIAKNEINRLKDINHPRIIGYYGFKMEESTIVIYMEYMAAGSLLQIIKDFGPIKEPASIKYIEQILDGLAYIHKIGIVHCDLKCDNILSDGQGNVKLGDFGIAVQKLINTANHSYFSQNEKRGGTYHWMAPEVMNGEGCGRKSDIWSLGCTIVEMLTGDPPHGKMPSPMFMGAIYTKSLSYKPDELIPKFSDKMKAFLSQLLQLEIDKRPYSAFEAIKIFDKTFQTYESPVVRFLR</sequence>
<dbReference type="SMART" id="SM00326">
    <property type="entry name" value="SH3"/>
    <property type="match status" value="2"/>
</dbReference>
<dbReference type="Pfam" id="PF00069">
    <property type="entry name" value="Pkinase"/>
    <property type="match status" value="2"/>
</dbReference>
<dbReference type="SMART" id="SM00220">
    <property type="entry name" value="S_TKc"/>
    <property type="match status" value="2"/>
</dbReference>
<evidence type="ECO:0000256" key="5">
    <source>
        <dbReference type="ARBA" id="ARBA00022840"/>
    </source>
</evidence>
<keyword evidence="5 7" id="KW-0067">ATP-binding</keyword>
<reference evidence="12" key="1">
    <citation type="submission" date="2022-11" db="UniProtKB">
        <authorList>
            <consortium name="WormBaseParasite"/>
        </authorList>
    </citation>
    <scope>IDENTIFICATION</scope>
</reference>
<evidence type="ECO:0000259" key="10">
    <source>
        <dbReference type="PROSITE" id="PS50011"/>
    </source>
</evidence>
<dbReference type="InterPro" id="IPR011009">
    <property type="entry name" value="Kinase-like_dom_sf"/>
</dbReference>
<feature type="binding site" evidence="7">
    <location>
        <position position="68"/>
    </location>
    <ligand>
        <name>ATP</name>
        <dbReference type="ChEBI" id="CHEBI:30616"/>
    </ligand>
</feature>
<keyword evidence="3 7" id="KW-0547">Nucleotide-binding</keyword>
<dbReference type="InterPro" id="IPR050538">
    <property type="entry name" value="MAP_kinase_kinase_kinase"/>
</dbReference>
<feature type="domain" description="SH3" evidence="9">
    <location>
        <begin position="367"/>
        <end position="429"/>
    </location>
</feature>
<dbReference type="InterPro" id="IPR000719">
    <property type="entry name" value="Prot_kinase_dom"/>
</dbReference>
<keyword evidence="4" id="KW-0418">Kinase</keyword>
<dbReference type="PROSITE" id="PS50011">
    <property type="entry name" value="PROTEIN_KINASE_DOM"/>
    <property type="match status" value="2"/>
</dbReference>
<dbReference type="GO" id="GO:0004672">
    <property type="term" value="F:protein kinase activity"/>
    <property type="evidence" value="ECO:0007669"/>
    <property type="project" value="InterPro"/>
</dbReference>
<evidence type="ECO:0000256" key="8">
    <source>
        <dbReference type="SAM" id="MobiDB-lite"/>
    </source>
</evidence>
<evidence type="ECO:0000256" key="7">
    <source>
        <dbReference type="PROSITE-ProRule" id="PRU10141"/>
    </source>
</evidence>
<dbReference type="PANTHER" id="PTHR48016:SF56">
    <property type="entry name" value="MAPKK KINASE"/>
    <property type="match status" value="1"/>
</dbReference>
<dbReference type="PRINTS" id="PR00452">
    <property type="entry name" value="SH3DOMAIN"/>
</dbReference>